<protein>
    <submittedName>
        <fullName evidence="1">Uncharacterized protein</fullName>
    </submittedName>
</protein>
<gene>
    <name evidence="1" type="ORF">QQF64_006759</name>
</gene>
<dbReference type="EMBL" id="JAYMGO010000014">
    <property type="protein sequence ID" value="KAL1261494.1"/>
    <property type="molecule type" value="Genomic_DNA"/>
</dbReference>
<organism evidence="1 2">
    <name type="scientific">Cirrhinus molitorella</name>
    <name type="common">mud carp</name>
    <dbReference type="NCBI Taxonomy" id="172907"/>
    <lineage>
        <taxon>Eukaryota</taxon>
        <taxon>Metazoa</taxon>
        <taxon>Chordata</taxon>
        <taxon>Craniata</taxon>
        <taxon>Vertebrata</taxon>
        <taxon>Euteleostomi</taxon>
        <taxon>Actinopterygii</taxon>
        <taxon>Neopterygii</taxon>
        <taxon>Teleostei</taxon>
        <taxon>Ostariophysi</taxon>
        <taxon>Cypriniformes</taxon>
        <taxon>Cyprinidae</taxon>
        <taxon>Labeoninae</taxon>
        <taxon>Labeonini</taxon>
        <taxon>Cirrhinus</taxon>
    </lineage>
</organism>
<proteinExistence type="predicted"/>
<evidence type="ECO:0000313" key="1">
    <source>
        <dbReference type="EMBL" id="KAL1261494.1"/>
    </source>
</evidence>
<accession>A0ABR3MC02</accession>
<keyword evidence="2" id="KW-1185">Reference proteome</keyword>
<sequence length="121" mass="13959">MKELVMSHLRLDPETRSMETHTDLRFCATRMPLKEESNWASVTGCKNSERESRGRGTDIPGCFCQLLAWGQCMRSGHVYICLGFKQPQVSEQHSGLRQGRGRHPDCKHQPYADERVEIQWP</sequence>
<comment type="caution">
    <text evidence="1">The sequence shown here is derived from an EMBL/GenBank/DDBJ whole genome shotgun (WGS) entry which is preliminary data.</text>
</comment>
<dbReference type="Proteomes" id="UP001558613">
    <property type="component" value="Unassembled WGS sequence"/>
</dbReference>
<reference evidence="1 2" key="1">
    <citation type="submission" date="2023-09" db="EMBL/GenBank/DDBJ databases">
        <authorList>
            <person name="Wang M."/>
        </authorList>
    </citation>
    <scope>NUCLEOTIDE SEQUENCE [LARGE SCALE GENOMIC DNA]</scope>
    <source>
        <strain evidence="1">GT-2023</strain>
        <tissue evidence="1">Liver</tissue>
    </source>
</reference>
<name>A0ABR3MC02_9TELE</name>
<evidence type="ECO:0000313" key="2">
    <source>
        <dbReference type="Proteomes" id="UP001558613"/>
    </source>
</evidence>